<accession>A0A918DT63</accession>
<sequence length="319" mass="34781">MKPPLADLAAGRIQPAAVAPWRLAESRRHLILIEALRRRLLSGDPAPEFAAAHRQLAKAEHEDPCRVRELLAAPQVGVWAARSLRATARPDTRYLAEVAAAVAGPPRPPDLRIARHGLVLRLCLVNDDPYLDLYGERDPAPRLPAWRDVLDAGWRLLGGHLPGTAAAMAETLRVLVPLLPAVPGVLRSSTSGWAFGAIAMSMPADDVECAETLLHEFRHVLLGAVTNHVPLVRPDTGWTGRAPWRDDPRPAENLLQGCYAYAGLIAFWRLLLDTPHHDRALAGIRAWEEPTRKATGELAGSGALTAEGERFVAEMRCSL</sequence>
<proteinExistence type="predicted"/>
<keyword evidence="2" id="KW-1185">Reference proteome</keyword>
<name>A0A918DT63_9ACTN</name>
<dbReference type="InterPro" id="IPR026337">
    <property type="entry name" value="AKG_HExxH"/>
</dbReference>
<gene>
    <name evidence="1" type="ORF">GCM10012289_69030</name>
</gene>
<comment type="caution">
    <text evidence="1">The sequence shown here is derived from an EMBL/GenBank/DDBJ whole genome shotgun (WGS) entry which is preliminary data.</text>
</comment>
<protein>
    <recommendedName>
        <fullName evidence="3">HEXXH motif domain-containing protein</fullName>
    </recommendedName>
</protein>
<dbReference type="RefSeq" id="WP_189128417.1">
    <property type="nucleotide sequence ID" value="NZ_BMNH01000034.1"/>
</dbReference>
<reference evidence="1" key="1">
    <citation type="journal article" date="2014" name="Int. J. Syst. Evol. Microbiol.">
        <title>Complete genome sequence of Corynebacterium casei LMG S-19264T (=DSM 44701T), isolated from a smear-ripened cheese.</title>
        <authorList>
            <consortium name="US DOE Joint Genome Institute (JGI-PGF)"/>
            <person name="Walter F."/>
            <person name="Albersmeier A."/>
            <person name="Kalinowski J."/>
            <person name="Ruckert C."/>
        </authorList>
    </citation>
    <scope>NUCLEOTIDE SEQUENCE</scope>
    <source>
        <strain evidence="1">CGMCC 4.7368</strain>
    </source>
</reference>
<evidence type="ECO:0008006" key="3">
    <source>
        <dbReference type="Google" id="ProtNLM"/>
    </source>
</evidence>
<reference evidence="1" key="2">
    <citation type="submission" date="2020-09" db="EMBL/GenBank/DDBJ databases">
        <authorList>
            <person name="Sun Q."/>
            <person name="Zhou Y."/>
        </authorList>
    </citation>
    <scope>NUCLEOTIDE SEQUENCE</scope>
    <source>
        <strain evidence="1">CGMCC 4.7368</strain>
    </source>
</reference>
<dbReference type="Proteomes" id="UP000646523">
    <property type="component" value="Unassembled WGS sequence"/>
</dbReference>
<dbReference type="NCBIfam" id="TIGR04267">
    <property type="entry name" value="mod_HExxH"/>
    <property type="match status" value="1"/>
</dbReference>
<organism evidence="1 2">
    <name type="scientific">Nonomuraea cavernae</name>
    <dbReference type="NCBI Taxonomy" id="2045107"/>
    <lineage>
        <taxon>Bacteria</taxon>
        <taxon>Bacillati</taxon>
        <taxon>Actinomycetota</taxon>
        <taxon>Actinomycetes</taxon>
        <taxon>Streptosporangiales</taxon>
        <taxon>Streptosporangiaceae</taxon>
        <taxon>Nonomuraea</taxon>
    </lineage>
</organism>
<evidence type="ECO:0000313" key="1">
    <source>
        <dbReference type="EMBL" id="GGO81029.1"/>
    </source>
</evidence>
<evidence type="ECO:0000313" key="2">
    <source>
        <dbReference type="Proteomes" id="UP000646523"/>
    </source>
</evidence>
<dbReference type="AlphaFoldDB" id="A0A918DT63"/>
<dbReference type="EMBL" id="BMNH01000034">
    <property type="protein sequence ID" value="GGO81029.1"/>
    <property type="molecule type" value="Genomic_DNA"/>
</dbReference>